<evidence type="ECO:0000256" key="4">
    <source>
        <dbReference type="SAM" id="MobiDB-lite"/>
    </source>
</evidence>
<dbReference type="PROSITE" id="PS50110">
    <property type="entry name" value="RESPONSE_REGULATORY"/>
    <property type="match status" value="1"/>
</dbReference>
<dbReference type="SUPFAM" id="SSF52172">
    <property type="entry name" value="CheY-like"/>
    <property type="match status" value="1"/>
</dbReference>
<evidence type="ECO:0000256" key="2">
    <source>
        <dbReference type="PROSITE-ProRule" id="PRU00169"/>
    </source>
</evidence>
<dbReference type="GO" id="GO:0000156">
    <property type="term" value="F:phosphorelay response regulator activity"/>
    <property type="evidence" value="ECO:0007669"/>
    <property type="project" value="TreeGrafter"/>
</dbReference>
<evidence type="ECO:0000313" key="7">
    <source>
        <dbReference type="EMBL" id="PWC06542.1"/>
    </source>
</evidence>
<evidence type="ECO:0000259" key="6">
    <source>
        <dbReference type="PROSITE" id="PS51755"/>
    </source>
</evidence>
<feature type="domain" description="OmpR/PhoB-type" evidence="6">
    <location>
        <begin position="124"/>
        <end position="227"/>
    </location>
</feature>
<dbReference type="InterPro" id="IPR001867">
    <property type="entry name" value="OmpR/PhoB-type_DNA-bd"/>
</dbReference>
<accession>A0A2U1TCC1</accession>
<keyword evidence="1 3" id="KW-0238">DNA-binding</keyword>
<name>A0A2U1TCC1_9MICO</name>
<dbReference type="InterPro" id="IPR001789">
    <property type="entry name" value="Sig_transdc_resp-reg_receiver"/>
</dbReference>
<evidence type="ECO:0000259" key="5">
    <source>
        <dbReference type="PROSITE" id="PS50110"/>
    </source>
</evidence>
<dbReference type="PANTHER" id="PTHR48111:SF50">
    <property type="entry name" value="KDP OPERON TRANSCRIPTIONAL REGULATORY PROTEIN KDPE"/>
    <property type="match status" value="1"/>
</dbReference>
<dbReference type="InterPro" id="IPR011006">
    <property type="entry name" value="CheY-like_superfamily"/>
</dbReference>
<dbReference type="GO" id="GO:0032993">
    <property type="term" value="C:protein-DNA complex"/>
    <property type="evidence" value="ECO:0007669"/>
    <property type="project" value="TreeGrafter"/>
</dbReference>
<dbReference type="PANTHER" id="PTHR48111">
    <property type="entry name" value="REGULATOR OF RPOS"/>
    <property type="match status" value="1"/>
</dbReference>
<dbReference type="InterPro" id="IPR039420">
    <property type="entry name" value="WalR-like"/>
</dbReference>
<evidence type="ECO:0000313" key="8">
    <source>
        <dbReference type="Proteomes" id="UP000244962"/>
    </source>
</evidence>
<keyword evidence="8" id="KW-1185">Reference proteome</keyword>
<dbReference type="InterPro" id="IPR036388">
    <property type="entry name" value="WH-like_DNA-bd_sf"/>
</dbReference>
<evidence type="ECO:0000256" key="3">
    <source>
        <dbReference type="PROSITE-ProRule" id="PRU01091"/>
    </source>
</evidence>
<dbReference type="InterPro" id="IPR016032">
    <property type="entry name" value="Sig_transdc_resp-reg_C-effctor"/>
</dbReference>
<dbReference type="Pfam" id="PF00072">
    <property type="entry name" value="Response_reg"/>
    <property type="match status" value="1"/>
</dbReference>
<evidence type="ECO:0000256" key="1">
    <source>
        <dbReference type="ARBA" id="ARBA00023125"/>
    </source>
</evidence>
<dbReference type="Proteomes" id="UP000244962">
    <property type="component" value="Unassembled WGS sequence"/>
</dbReference>
<feature type="DNA-binding region" description="OmpR/PhoB-type" evidence="3">
    <location>
        <begin position="124"/>
        <end position="227"/>
    </location>
</feature>
<gene>
    <name evidence="7" type="ORF">DF223_12100</name>
</gene>
<dbReference type="AlphaFoldDB" id="A0A2U1TCC1"/>
<dbReference type="SUPFAM" id="SSF46894">
    <property type="entry name" value="C-terminal effector domain of the bipartite response regulators"/>
    <property type="match status" value="1"/>
</dbReference>
<reference evidence="8" key="1">
    <citation type="submission" date="2018-04" db="EMBL/GenBank/DDBJ databases">
        <authorList>
            <person name="Liu S."/>
            <person name="Wang Z."/>
            <person name="Li J."/>
        </authorList>
    </citation>
    <scope>NUCLEOTIDE SEQUENCE [LARGE SCALE GENOMIC DNA]</scope>
    <source>
        <strain evidence="8">622</strain>
    </source>
</reference>
<dbReference type="Gene3D" id="1.10.10.10">
    <property type="entry name" value="Winged helix-like DNA-binding domain superfamily/Winged helix DNA-binding domain"/>
    <property type="match status" value="1"/>
</dbReference>
<protein>
    <submittedName>
        <fullName evidence="7">DNA-binding response regulator</fullName>
    </submittedName>
</protein>
<dbReference type="EMBL" id="QEFB01000013">
    <property type="protein sequence ID" value="PWC06542.1"/>
    <property type="molecule type" value="Genomic_DNA"/>
</dbReference>
<proteinExistence type="predicted"/>
<comment type="caution">
    <text evidence="7">The sequence shown here is derived from an EMBL/GenBank/DDBJ whole genome shotgun (WGS) entry which is preliminary data.</text>
</comment>
<dbReference type="SMART" id="SM00862">
    <property type="entry name" value="Trans_reg_C"/>
    <property type="match status" value="1"/>
</dbReference>
<dbReference type="GO" id="GO:0005829">
    <property type="term" value="C:cytosol"/>
    <property type="evidence" value="ECO:0007669"/>
    <property type="project" value="TreeGrafter"/>
</dbReference>
<dbReference type="Pfam" id="PF00486">
    <property type="entry name" value="Trans_reg_C"/>
    <property type="match status" value="1"/>
</dbReference>
<dbReference type="GO" id="GO:0000976">
    <property type="term" value="F:transcription cis-regulatory region binding"/>
    <property type="evidence" value="ECO:0007669"/>
    <property type="project" value="TreeGrafter"/>
</dbReference>
<dbReference type="RefSeq" id="WP_108963512.1">
    <property type="nucleotide sequence ID" value="NZ_QEFB01000013.1"/>
</dbReference>
<sequence>MKILIADDDPQILRALRVTLRARGYDIVTAATGVEAINAAIEHHPDIFMLDLGMPELDGIEVIQALRGWTLAPILVVSGRTGATDKVEALDAGADDYVTKPFSIDELLARIRALTRRVPSQESVPVTRIANITIDLASRSVTRSLATGDEAVRLTPTEWQVLELLVRNPGKLVTRQSLLSDIWGSGHITDTGYLRLYIAQLRKKIEPDPSRPRFLLTEPGMGYRFSTDDTSSGATASSTIAAPIPET</sequence>
<organism evidence="7 8">
    <name type="scientific">Mycetocola zhujimingii</name>
    <dbReference type="NCBI Taxonomy" id="2079792"/>
    <lineage>
        <taxon>Bacteria</taxon>
        <taxon>Bacillati</taxon>
        <taxon>Actinomycetota</taxon>
        <taxon>Actinomycetes</taxon>
        <taxon>Micrococcales</taxon>
        <taxon>Microbacteriaceae</taxon>
        <taxon>Mycetocola</taxon>
    </lineage>
</organism>
<dbReference type="PROSITE" id="PS51755">
    <property type="entry name" value="OMPR_PHOB"/>
    <property type="match status" value="1"/>
</dbReference>
<feature type="compositionally biased region" description="Low complexity" evidence="4">
    <location>
        <begin position="228"/>
        <end position="247"/>
    </location>
</feature>
<dbReference type="Gene3D" id="6.10.250.690">
    <property type="match status" value="1"/>
</dbReference>
<dbReference type="SMART" id="SM00448">
    <property type="entry name" value="REC"/>
    <property type="match status" value="1"/>
</dbReference>
<dbReference type="GO" id="GO:0006355">
    <property type="term" value="P:regulation of DNA-templated transcription"/>
    <property type="evidence" value="ECO:0007669"/>
    <property type="project" value="InterPro"/>
</dbReference>
<keyword evidence="2" id="KW-0597">Phosphoprotein</keyword>
<dbReference type="Gene3D" id="3.40.50.2300">
    <property type="match status" value="1"/>
</dbReference>
<dbReference type="CDD" id="cd00383">
    <property type="entry name" value="trans_reg_C"/>
    <property type="match status" value="1"/>
</dbReference>
<feature type="region of interest" description="Disordered" evidence="4">
    <location>
        <begin position="226"/>
        <end position="247"/>
    </location>
</feature>
<feature type="modified residue" description="4-aspartylphosphate" evidence="2">
    <location>
        <position position="51"/>
    </location>
</feature>
<feature type="domain" description="Response regulatory" evidence="5">
    <location>
        <begin position="2"/>
        <end position="115"/>
    </location>
</feature>